<comment type="caution">
    <text evidence="1">The sequence shown here is derived from an EMBL/GenBank/DDBJ whole genome shotgun (WGS) entry which is preliminary data.</text>
</comment>
<dbReference type="Proteomes" id="UP000683925">
    <property type="component" value="Unassembled WGS sequence"/>
</dbReference>
<dbReference type="EMBL" id="CAJJDP010000053">
    <property type="protein sequence ID" value="CAD8169472.1"/>
    <property type="molecule type" value="Genomic_DNA"/>
</dbReference>
<gene>
    <name evidence="1" type="ORF">POCTA_138.1.T0530251</name>
</gene>
<name>A0A8S1V0D7_PAROT</name>
<protein>
    <submittedName>
        <fullName evidence="1">Uncharacterized protein</fullName>
    </submittedName>
</protein>
<proteinExistence type="predicted"/>
<evidence type="ECO:0000313" key="2">
    <source>
        <dbReference type="Proteomes" id="UP000683925"/>
    </source>
</evidence>
<dbReference type="AlphaFoldDB" id="A0A8S1V0D7"/>
<keyword evidence="2" id="KW-1185">Reference proteome</keyword>
<sequence length="84" mass="9935">MTLPNVDYLLVLIFKMEQHTSFVPLTCKLVFHKNYSFIYYPQNNSLKFIDIEDDQQASNYCRQQTIIKTYSCKIFSCTLPKVVL</sequence>
<reference evidence="1" key="1">
    <citation type="submission" date="2021-01" db="EMBL/GenBank/DDBJ databases">
        <authorList>
            <consortium name="Genoscope - CEA"/>
            <person name="William W."/>
        </authorList>
    </citation>
    <scope>NUCLEOTIDE SEQUENCE</scope>
</reference>
<evidence type="ECO:0000313" key="1">
    <source>
        <dbReference type="EMBL" id="CAD8169472.1"/>
    </source>
</evidence>
<accession>A0A8S1V0D7</accession>
<organism evidence="1 2">
    <name type="scientific">Paramecium octaurelia</name>
    <dbReference type="NCBI Taxonomy" id="43137"/>
    <lineage>
        <taxon>Eukaryota</taxon>
        <taxon>Sar</taxon>
        <taxon>Alveolata</taxon>
        <taxon>Ciliophora</taxon>
        <taxon>Intramacronucleata</taxon>
        <taxon>Oligohymenophorea</taxon>
        <taxon>Peniculida</taxon>
        <taxon>Parameciidae</taxon>
        <taxon>Paramecium</taxon>
    </lineage>
</organism>